<dbReference type="Proteomes" id="UP000544872">
    <property type="component" value="Unassembled WGS sequence"/>
</dbReference>
<dbReference type="AlphaFoldDB" id="A0A7W9ZL14"/>
<name>A0A7W9ZL14_NOVIT</name>
<dbReference type="InterPro" id="IPR008912">
    <property type="entry name" value="Uncharacterised_CoxE"/>
</dbReference>
<evidence type="ECO:0000313" key="1">
    <source>
        <dbReference type="EMBL" id="MBB6212189.1"/>
    </source>
</evidence>
<comment type="caution">
    <text evidence="1">The sequence shown here is derived from an EMBL/GenBank/DDBJ whole genome shotgun (WGS) entry which is preliminary data.</text>
</comment>
<dbReference type="PANTHER" id="PTHR39338:SF6">
    <property type="entry name" value="BLL5662 PROTEIN"/>
    <property type="match status" value="1"/>
</dbReference>
<dbReference type="Pfam" id="PF05762">
    <property type="entry name" value="VWA_CoxE"/>
    <property type="match status" value="1"/>
</dbReference>
<dbReference type="InterPro" id="IPR036465">
    <property type="entry name" value="vWFA_dom_sf"/>
</dbReference>
<accession>A0A7W9ZL14</accession>
<reference evidence="1 2" key="1">
    <citation type="submission" date="2020-08" db="EMBL/GenBank/DDBJ databases">
        <title>Genomic Encyclopedia of Type Strains, Phase IV (KMG-IV): sequencing the most valuable type-strain genomes for metagenomic binning, comparative biology and taxonomic classification.</title>
        <authorList>
            <person name="Goeker M."/>
        </authorList>
    </citation>
    <scope>NUCLEOTIDE SEQUENCE [LARGE SCALE GENOMIC DNA]</scope>
    <source>
        <strain evidence="1 2">DSM 11590</strain>
    </source>
</reference>
<proteinExistence type="predicted"/>
<keyword evidence="2" id="KW-1185">Reference proteome</keyword>
<sequence length="402" mass="45226">MAETAGGTLAGTVVAFTRTLRQAGLPVGPERTLRALEAVQAVGLERRDDLYWALHATLTDRVEQHPLFDQCFQVFWRNPELLKKAMALMLPALRADLVPEADPLSRRLQDALRPQSPPPQTADAAERQEVEIDARLVWSDQEILRHKDFEQMTAAELAEARRILDSLPLVRMTVPTRRLRPAHSGPKIDLRQSLRQSLRGGGDRLELVRARQRQKPPPIVALCDISGSMGQYTRLFLRFLYALTNDRARSAGRVHVFLFGTRLHNVSRTLRRRDVDEALTRLSREVPDWDGGTRIGACLHQFNRLWGRRVLGQGAMVLLMTDGLDRDAGAGLNPELDRLRRSCRRLIWLNPLLRWDGYQPKAKGAAALHAQADEFRPVHSLDSLASLARALQGTPPLRNAGP</sequence>
<evidence type="ECO:0008006" key="3">
    <source>
        <dbReference type="Google" id="ProtNLM"/>
    </source>
</evidence>
<organism evidence="1 2">
    <name type="scientific">Novispirillum itersonii</name>
    <name type="common">Aquaspirillum itersonii</name>
    <dbReference type="NCBI Taxonomy" id="189"/>
    <lineage>
        <taxon>Bacteria</taxon>
        <taxon>Pseudomonadati</taxon>
        <taxon>Pseudomonadota</taxon>
        <taxon>Alphaproteobacteria</taxon>
        <taxon>Rhodospirillales</taxon>
        <taxon>Novispirillaceae</taxon>
        <taxon>Novispirillum</taxon>
    </lineage>
</organism>
<gene>
    <name evidence="1" type="ORF">FHS48_003638</name>
</gene>
<protein>
    <recommendedName>
        <fullName evidence="3">VWA domain-containing protein</fullName>
    </recommendedName>
</protein>
<dbReference type="SUPFAM" id="SSF53300">
    <property type="entry name" value="vWA-like"/>
    <property type="match status" value="1"/>
</dbReference>
<dbReference type="CDD" id="cd00198">
    <property type="entry name" value="vWFA"/>
    <property type="match status" value="1"/>
</dbReference>
<dbReference type="RefSeq" id="WP_184265693.1">
    <property type="nucleotide sequence ID" value="NZ_JACIIX010000018.1"/>
</dbReference>
<evidence type="ECO:0000313" key="2">
    <source>
        <dbReference type="Proteomes" id="UP000544872"/>
    </source>
</evidence>
<dbReference type="EMBL" id="JACIIX010000018">
    <property type="protein sequence ID" value="MBB6212189.1"/>
    <property type="molecule type" value="Genomic_DNA"/>
</dbReference>
<dbReference type="InterPro" id="IPR011195">
    <property type="entry name" value="UCP010256"/>
</dbReference>
<dbReference type="PANTHER" id="PTHR39338">
    <property type="entry name" value="BLL5662 PROTEIN-RELATED"/>
    <property type="match status" value="1"/>
</dbReference>
<dbReference type="PIRSF" id="PIRSF010256">
    <property type="entry name" value="CoxE_vWa"/>
    <property type="match status" value="1"/>
</dbReference>
<dbReference type="Gene3D" id="3.40.50.410">
    <property type="entry name" value="von Willebrand factor, type A domain"/>
    <property type="match status" value="1"/>
</dbReference>